<evidence type="ECO:0000313" key="10">
    <source>
        <dbReference type="Proteomes" id="UP000008907"/>
    </source>
</evidence>
<evidence type="ECO:0000256" key="2">
    <source>
        <dbReference type="ARBA" id="ARBA00006247"/>
    </source>
</evidence>
<dbReference type="InterPro" id="IPR036264">
    <property type="entry name" value="Bact_exopeptidase_dim_dom"/>
</dbReference>
<dbReference type="AlphaFoldDB" id="A0A7U3ZSE1"/>
<evidence type="ECO:0000256" key="6">
    <source>
        <dbReference type="ARBA" id="ARBA00022833"/>
    </source>
</evidence>
<dbReference type="GO" id="GO:0016805">
    <property type="term" value="F:dipeptidase activity"/>
    <property type="evidence" value="ECO:0007669"/>
    <property type="project" value="UniProtKB-KW"/>
</dbReference>
<dbReference type="InterPro" id="IPR050072">
    <property type="entry name" value="Peptidase_M20A"/>
</dbReference>
<keyword evidence="7" id="KW-0224">Dipeptidase</keyword>
<evidence type="ECO:0000313" key="9">
    <source>
        <dbReference type="EMBL" id="AEM68668.1"/>
    </source>
</evidence>
<dbReference type="SUPFAM" id="SSF55031">
    <property type="entry name" value="Bacterial exopeptidase dimerisation domain"/>
    <property type="match status" value="1"/>
</dbReference>
<sequence>MKIDEKELISNYFAQALQETKKLITIPSFLTKATSDAPYGQATKKALDYVIDLAKRLGFDTYQDPQNRYGYLDYGTGEKTFAILCHLDVVPPGNLDKWITDPFEAIEQDNKLIGRGAFDDKGPTMMNLYALKYLKDKGFKSEKYKIRMIFGLTEETTWQSIKAYIADHGNADAGYVPDGEFPVVYAEKWIVNLDIKSTAKTEIEITGGVAYNVICDTVVYKGPKIKEIQKYLTEHEINNSLVKNKLIVYGKAGHASLPWLGINAATFLAKAMYENQVHHPITDFIAKDMHLDFALSNVFGDISDETGELTQNIGKIEIKDQKATLGVNYRVPVFTEPKQIFIPTLNDYLEKLNLTTEVVSIEDSVYVPKDSELIKKIMKVYQEVTGDLEAKPLAIGGGTYAKAMPNIVAFGAEFDIEESTMHAYNEYVRIDDLKKMLEIYAKAIVLLTE</sequence>
<dbReference type="KEGG" id="mpf:MPUT_0290"/>
<dbReference type="GO" id="GO:0006508">
    <property type="term" value="P:proteolysis"/>
    <property type="evidence" value="ECO:0007669"/>
    <property type="project" value="UniProtKB-KW"/>
</dbReference>
<dbReference type="NCBIfam" id="TIGR01887">
    <property type="entry name" value="dipeptidaselike"/>
    <property type="match status" value="1"/>
</dbReference>
<dbReference type="GO" id="GO:0008237">
    <property type="term" value="F:metallopeptidase activity"/>
    <property type="evidence" value="ECO:0007669"/>
    <property type="project" value="UniProtKB-KW"/>
</dbReference>
<dbReference type="Pfam" id="PF01546">
    <property type="entry name" value="Peptidase_M20"/>
    <property type="match status" value="1"/>
</dbReference>
<dbReference type="Proteomes" id="UP000008907">
    <property type="component" value="Chromosome"/>
</dbReference>
<evidence type="ECO:0000256" key="4">
    <source>
        <dbReference type="ARBA" id="ARBA00022723"/>
    </source>
</evidence>
<keyword evidence="3" id="KW-0645">Protease</keyword>
<dbReference type="PANTHER" id="PTHR43808:SF31">
    <property type="entry name" value="N-ACETYL-L-CITRULLINE DEACETYLASE"/>
    <property type="match status" value="1"/>
</dbReference>
<dbReference type="Gene3D" id="3.30.70.360">
    <property type="match status" value="2"/>
</dbReference>
<dbReference type="InterPro" id="IPR002933">
    <property type="entry name" value="Peptidase_M20"/>
</dbReference>
<dbReference type="GO" id="GO:0008270">
    <property type="term" value="F:zinc ion binding"/>
    <property type="evidence" value="ECO:0007669"/>
    <property type="project" value="InterPro"/>
</dbReference>
<reference evidence="9 10" key="1">
    <citation type="journal article" date="2011" name="J. Bacteriol.">
        <title>Genome Sequence of Mycoplasma putrefaciens Type Strain KS1.</title>
        <authorList>
            <person name="Calcutt M.J."/>
            <person name="Foecking M.F."/>
        </authorList>
    </citation>
    <scope>NUCLEOTIDE SEQUENCE [LARGE SCALE GENOMIC DNA]</scope>
    <source>
        <strain evidence="10">ATCC 15718 / NCTC 10155 / C30 KS-1 / KS-1</strain>
    </source>
</reference>
<keyword evidence="4" id="KW-0479">Metal-binding</keyword>
<evidence type="ECO:0000256" key="1">
    <source>
        <dbReference type="ARBA" id="ARBA00001947"/>
    </source>
</evidence>
<evidence type="ECO:0000256" key="8">
    <source>
        <dbReference type="ARBA" id="ARBA00023049"/>
    </source>
</evidence>
<dbReference type="InterPro" id="IPR010964">
    <property type="entry name" value="M20A_pepV-rel"/>
</dbReference>
<dbReference type="CDD" id="cd03888">
    <property type="entry name" value="M20_PepV"/>
    <property type="match status" value="1"/>
</dbReference>
<evidence type="ECO:0000256" key="3">
    <source>
        <dbReference type="ARBA" id="ARBA00022670"/>
    </source>
</evidence>
<protein>
    <submittedName>
        <fullName evidence="9">Dipeptidase</fullName>
    </submittedName>
</protein>
<dbReference type="GO" id="GO:0006526">
    <property type="term" value="P:L-arginine biosynthetic process"/>
    <property type="evidence" value="ECO:0007669"/>
    <property type="project" value="TreeGrafter"/>
</dbReference>
<dbReference type="Gene3D" id="3.40.630.10">
    <property type="entry name" value="Zn peptidases"/>
    <property type="match status" value="1"/>
</dbReference>
<dbReference type="SUPFAM" id="SSF53187">
    <property type="entry name" value="Zn-dependent exopeptidases"/>
    <property type="match status" value="1"/>
</dbReference>
<dbReference type="EMBL" id="CP003021">
    <property type="protein sequence ID" value="AEM68668.1"/>
    <property type="molecule type" value="Genomic_DNA"/>
</dbReference>
<keyword evidence="5" id="KW-0378">Hydrolase</keyword>
<evidence type="ECO:0000256" key="7">
    <source>
        <dbReference type="ARBA" id="ARBA00022997"/>
    </source>
</evidence>
<gene>
    <name evidence="9" type="ordered locus">MPUT_0290</name>
</gene>
<dbReference type="RefSeq" id="WP_014035024.1">
    <property type="nucleotide sequence ID" value="NC_015946.1"/>
</dbReference>
<comment type="similarity">
    <text evidence="2">Belongs to the peptidase M20A family.</text>
</comment>
<dbReference type="GO" id="GO:0008777">
    <property type="term" value="F:acetylornithine deacetylase activity"/>
    <property type="evidence" value="ECO:0007669"/>
    <property type="project" value="TreeGrafter"/>
</dbReference>
<accession>A0A7U3ZSE1</accession>
<keyword evidence="8" id="KW-0482">Metalloprotease</keyword>
<comment type="cofactor">
    <cofactor evidence="1">
        <name>Zn(2+)</name>
        <dbReference type="ChEBI" id="CHEBI:29105"/>
    </cofactor>
</comment>
<name>A0A7U3ZSE1_MYCPK</name>
<dbReference type="PANTHER" id="PTHR43808">
    <property type="entry name" value="ACETYLORNITHINE DEACETYLASE"/>
    <property type="match status" value="1"/>
</dbReference>
<evidence type="ECO:0000256" key="5">
    <source>
        <dbReference type="ARBA" id="ARBA00022801"/>
    </source>
</evidence>
<organism evidence="9 10">
    <name type="scientific">Mycoplasma putrefaciens (strain ATCC 15718 / NCTC 10155 / C30 KS-1 / KS-1)</name>
    <dbReference type="NCBI Taxonomy" id="743965"/>
    <lineage>
        <taxon>Bacteria</taxon>
        <taxon>Bacillati</taxon>
        <taxon>Mycoplasmatota</taxon>
        <taxon>Mollicutes</taxon>
        <taxon>Mycoplasmataceae</taxon>
        <taxon>Mycoplasma</taxon>
    </lineage>
</organism>
<keyword evidence="6" id="KW-0862">Zinc</keyword>
<proteinExistence type="inferred from homology"/>